<evidence type="ECO:0000256" key="1">
    <source>
        <dbReference type="ARBA" id="ARBA00022737"/>
    </source>
</evidence>
<organism evidence="3 4">
    <name type="scientific">Pleurostoma richardsiae</name>
    <dbReference type="NCBI Taxonomy" id="41990"/>
    <lineage>
        <taxon>Eukaryota</taxon>
        <taxon>Fungi</taxon>
        <taxon>Dikarya</taxon>
        <taxon>Ascomycota</taxon>
        <taxon>Pezizomycotina</taxon>
        <taxon>Sordariomycetes</taxon>
        <taxon>Sordariomycetidae</taxon>
        <taxon>Calosphaeriales</taxon>
        <taxon>Pleurostomataceae</taxon>
        <taxon>Pleurostoma</taxon>
    </lineage>
</organism>
<evidence type="ECO:0000259" key="2">
    <source>
        <dbReference type="PROSITE" id="PS50837"/>
    </source>
</evidence>
<reference evidence="3" key="1">
    <citation type="submission" date="2022-07" db="EMBL/GenBank/DDBJ databases">
        <title>Fungi with potential for degradation of polypropylene.</title>
        <authorList>
            <person name="Gostincar C."/>
        </authorList>
    </citation>
    <scope>NUCLEOTIDE SEQUENCE</scope>
    <source>
        <strain evidence="3">EXF-13308</strain>
    </source>
</reference>
<dbReference type="InterPro" id="IPR007111">
    <property type="entry name" value="NACHT_NTPase"/>
</dbReference>
<evidence type="ECO:0000313" key="4">
    <source>
        <dbReference type="Proteomes" id="UP001174694"/>
    </source>
</evidence>
<dbReference type="AlphaFoldDB" id="A0AA38S541"/>
<protein>
    <recommendedName>
        <fullName evidence="2">NACHT domain-containing protein</fullName>
    </recommendedName>
</protein>
<sequence length="342" mass="39120">MRWKTQPRSFLWLRTKAGSGKTVLSSTIIDKIEDDKLGGLAYFYFSFQNKEPQDIRHFNLPTAFRELRDAYYPSTDPKMEELDAAILDLLNASKNTFTVIDALDECFTADGPKVVSFLAQLCRTTTSNGIHILITSRHEDYIETTVKNIPNNHSVVTFEVDEVNKHIRDHVASMAEEPYRSWSESLKTTVLNRLTGLSAGVFRWADLQFQELRGKERQRDVKKALERLTRTLEETYERMLERIEKEGYEAEALAVLRWLAYSTRPLLLREVAEVAAFEIDEDEQPKDGDYSVSFTIDDRFPSSTGIRRILAGLVIVSGIDDRSSSSIDSETNPLPWEVGAYM</sequence>
<keyword evidence="1" id="KW-0677">Repeat</keyword>
<dbReference type="PANTHER" id="PTHR10039">
    <property type="entry name" value="AMELOGENIN"/>
    <property type="match status" value="1"/>
</dbReference>
<dbReference type="PROSITE" id="PS50837">
    <property type="entry name" value="NACHT"/>
    <property type="match status" value="1"/>
</dbReference>
<dbReference type="SUPFAM" id="SSF52540">
    <property type="entry name" value="P-loop containing nucleoside triphosphate hydrolases"/>
    <property type="match status" value="1"/>
</dbReference>
<evidence type="ECO:0000313" key="3">
    <source>
        <dbReference type="EMBL" id="KAJ9149495.1"/>
    </source>
</evidence>
<proteinExistence type="predicted"/>
<dbReference type="Pfam" id="PF24883">
    <property type="entry name" value="NPHP3_N"/>
    <property type="match status" value="1"/>
</dbReference>
<dbReference type="Gene3D" id="3.40.50.300">
    <property type="entry name" value="P-loop containing nucleotide triphosphate hydrolases"/>
    <property type="match status" value="1"/>
</dbReference>
<dbReference type="EMBL" id="JANBVO010000010">
    <property type="protein sequence ID" value="KAJ9149495.1"/>
    <property type="molecule type" value="Genomic_DNA"/>
</dbReference>
<accession>A0AA38S541</accession>
<dbReference type="InterPro" id="IPR056884">
    <property type="entry name" value="NPHP3-like_N"/>
</dbReference>
<feature type="domain" description="NACHT" evidence="2">
    <location>
        <begin position="9"/>
        <end position="137"/>
    </location>
</feature>
<name>A0AA38S541_9PEZI</name>
<dbReference type="PANTHER" id="PTHR10039:SF16">
    <property type="entry name" value="GPI INOSITOL-DEACYLASE"/>
    <property type="match status" value="1"/>
</dbReference>
<dbReference type="InterPro" id="IPR027417">
    <property type="entry name" value="P-loop_NTPase"/>
</dbReference>
<gene>
    <name evidence="3" type="ORF">NKR23_g4356</name>
</gene>
<comment type="caution">
    <text evidence="3">The sequence shown here is derived from an EMBL/GenBank/DDBJ whole genome shotgun (WGS) entry which is preliminary data.</text>
</comment>
<keyword evidence="4" id="KW-1185">Reference proteome</keyword>
<dbReference type="Proteomes" id="UP001174694">
    <property type="component" value="Unassembled WGS sequence"/>
</dbReference>